<dbReference type="EMBL" id="JACHIW010000004">
    <property type="protein sequence ID" value="MBB5160010.1"/>
    <property type="molecule type" value="Genomic_DNA"/>
</dbReference>
<dbReference type="Proteomes" id="UP000584374">
    <property type="component" value="Unassembled WGS sequence"/>
</dbReference>
<comment type="caution">
    <text evidence="1">The sequence shown here is derived from an EMBL/GenBank/DDBJ whole genome shotgun (WGS) entry which is preliminary data.</text>
</comment>
<evidence type="ECO:0000313" key="1">
    <source>
        <dbReference type="EMBL" id="MBB5160010.1"/>
    </source>
</evidence>
<dbReference type="RefSeq" id="WP_184733145.1">
    <property type="nucleotide sequence ID" value="NZ_JACHIW010000004.1"/>
</dbReference>
<protein>
    <submittedName>
        <fullName evidence="1">DeoR/GlpR family transcriptional regulator of sugar metabolism</fullName>
    </submittedName>
</protein>
<dbReference type="AlphaFoldDB" id="A0A840QIM9"/>
<proteinExistence type="predicted"/>
<sequence length="51" mass="5458">MNHTKFGRTASYAYGDLSGYGLLVTDAAAPEDELQTARDLGVEVRAVDIQA</sequence>
<organism evidence="1 2">
    <name type="scientific">Saccharopolyspora phatthalungensis</name>
    <dbReference type="NCBI Taxonomy" id="664693"/>
    <lineage>
        <taxon>Bacteria</taxon>
        <taxon>Bacillati</taxon>
        <taxon>Actinomycetota</taxon>
        <taxon>Actinomycetes</taxon>
        <taxon>Pseudonocardiales</taxon>
        <taxon>Pseudonocardiaceae</taxon>
        <taxon>Saccharopolyspora</taxon>
    </lineage>
</organism>
<accession>A0A840QIM9</accession>
<reference evidence="1 2" key="1">
    <citation type="submission" date="2020-08" db="EMBL/GenBank/DDBJ databases">
        <title>Sequencing the genomes of 1000 actinobacteria strains.</title>
        <authorList>
            <person name="Klenk H.-P."/>
        </authorList>
    </citation>
    <scope>NUCLEOTIDE SEQUENCE [LARGE SCALE GENOMIC DNA]</scope>
    <source>
        <strain evidence="1 2">DSM 45584</strain>
    </source>
</reference>
<name>A0A840QIM9_9PSEU</name>
<gene>
    <name evidence="1" type="ORF">BJ970_007611</name>
</gene>
<evidence type="ECO:0000313" key="2">
    <source>
        <dbReference type="Proteomes" id="UP000584374"/>
    </source>
</evidence>
<keyword evidence="2" id="KW-1185">Reference proteome</keyword>